<proteinExistence type="predicted"/>
<organism evidence="1 2">
    <name type="scientific">Gymnopus androsaceus JB14</name>
    <dbReference type="NCBI Taxonomy" id="1447944"/>
    <lineage>
        <taxon>Eukaryota</taxon>
        <taxon>Fungi</taxon>
        <taxon>Dikarya</taxon>
        <taxon>Basidiomycota</taxon>
        <taxon>Agaricomycotina</taxon>
        <taxon>Agaricomycetes</taxon>
        <taxon>Agaricomycetidae</taxon>
        <taxon>Agaricales</taxon>
        <taxon>Marasmiineae</taxon>
        <taxon>Omphalotaceae</taxon>
        <taxon>Gymnopus</taxon>
    </lineage>
</organism>
<name>A0A6A4HYS2_9AGAR</name>
<keyword evidence="2" id="KW-1185">Reference proteome</keyword>
<dbReference type="EMBL" id="ML769423">
    <property type="protein sequence ID" value="KAE9403689.1"/>
    <property type="molecule type" value="Genomic_DNA"/>
</dbReference>
<dbReference type="AlphaFoldDB" id="A0A6A4HYS2"/>
<protein>
    <submittedName>
        <fullName evidence="1">Uncharacterized protein</fullName>
    </submittedName>
</protein>
<dbReference type="Proteomes" id="UP000799118">
    <property type="component" value="Unassembled WGS sequence"/>
</dbReference>
<evidence type="ECO:0000313" key="1">
    <source>
        <dbReference type="EMBL" id="KAE9403689.1"/>
    </source>
</evidence>
<evidence type="ECO:0000313" key="2">
    <source>
        <dbReference type="Proteomes" id="UP000799118"/>
    </source>
</evidence>
<gene>
    <name evidence="1" type="ORF">BT96DRAFT_990119</name>
</gene>
<sequence>MNKLPLRLYLSATTPPCFHSLFEMECPTPAATAPNFNFPRLSTTIERIVHINAPSTPYAVPVCNSGPTDAITRRPLIKVASVDNAQEGQLRVDETFNSRWQTEAEMRHEELACVLNATRDLVAAGMIIKFTNGMRGWIVRPAAPDEDYEMSVTEMWQTD</sequence>
<accession>A0A6A4HYS2</accession>
<reference evidence="1" key="1">
    <citation type="journal article" date="2019" name="Environ. Microbiol.">
        <title>Fungal ecological strategies reflected in gene transcription - a case study of two litter decomposers.</title>
        <authorList>
            <person name="Barbi F."/>
            <person name="Kohler A."/>
            <person name="Barry K."/>
            <person name="Baskaran P."/>
            <person name="Daum C."/>
            <person name="Fauchery L."/>
            <person name="Ihrmark K."/>
            <person name="Kuo A."/>
            <person name="LaButti K."/>
            <person name="Lipzen A."/>
            <person name="Morin E."/>
            <person name="Grigoriev I.V."/>
            <person name="Henrissat B."/>
            <person name="Lindahl B."/>
            <person name="Martin F."/>
        </authorList>
    </citation>
    <scope>NUCLEOTIDE SEQUENCE</scope>
    <source>
        <strain evidence="1">JB14</strain>
    </source>
</reference>